<name>A0A6J7NCP3_9ZZZZ</name>
<evidence type="ECO:0000256" key="2">
    <source>
        <dbReference type="ARBA" id="ARBA00022679"/>
    </source>
</evidence>
<evidence type="ECO:0000313" key="4">
    <source>
        <dbReference type="EMBL" id="CAB4988259.1"/>
    </source>
</evidence>
<dbReference type="PANTHER" id="PTHR47816">
    <property type="entry name" value="RIBOSOMAL RNA SMALL SUBUNIT METHYLTRANSFERASE C"/>
    <property type="match status" value="1"/>
</dbReference>
<sequence length="215" mass="23142">MSGPSSQYFSRTPAVDSAEQEIRLSLADLELQFTTDRGVFSQSRIDAGTRLLLQEAPHPAPSMANVCDLGCGYGPIAVSLARRSPTSSVWAVDLNERAVALTAKNGVTNDCPDIHAVVVDSDGTAIDGTPADLAALPATRFDGLWSNPSIRIGKPAMHHMLTVWLDRLTPSGMAWLVVQRHLGADSLADWMTAQGWATTRVCSRAGYRLLEVKAR</sequence>
<dbReference type="GO" id="GO:0032259">
    <property type="term" value="P:methylation"/>
    <property type="evidence" value="ECO:0007669"/>
    <property type="project" value="UniProtKB-KW"/>
</dbReference>
<organism evidence="4">
    <name type="scientific">freshwater metagenome</name>
    <dbReference type="NCBI Taxonomy" id="449393"/>
    <lineage>
        <taxon>unclassified sequences</taxon>
        <taxon>metagenomes</taxon>
        <taxon>ecological metagenomes</taxon>
    </lineage>
</organism>
<dbReference type="AlphaFoldDB" id="A0A6J7NCP3"/>
<evidence type="ECO:0000256" key="1">
    <source>
        <dbReference type="ARBA" id="ARBA00022603"/>
    </source>
</evidence>
<dbReference type="EMBL" id="CAFBOK010000129">
    <property type="protein sequence ID" value="CAB4988259.1"/>
    <property type="molecule type" value="Genomic_DNA"/>
</dbReference>
<evidence type="ECO:0000259" key="3">
    <source>
        <dbReference type="Pfam" id="PF05175"/>
    </source>
</evidence>
<dbReference type="InterPro" id="IPR029063">
    <property type="entry name" value="SAM-dependent_MTases_sf"/>
</dbReference>
<proteinExistence type="predicted"/>
<dbReference type="SUPFAM" id="SSF53335">
    <property type="entry name" value="S-adenosyl-L-methionine-dependent methyltransferases"/>
    <property type="match status" value="1"/>
</dbReference>
<keyword evidence="2" id="KW-0808">Transferase</keyword>
<keyword evidence="1" id="KW-0489">Methyltransferase</keyword>
<reference evidence="4" key="1">
    <citation type="submission" date="2020-05" db="EMBL/GenBank/DDBJ databases">
        <authorList>
            <person name="Chiriac C."/>
            <person name="Salcher M."/>
            <person name="Ghai R."/>
            <person name="Kavagutti S V."/>
        </authorList>
    </citation>
    <scope>NUCLEOTIDE SEQUENCE</scope>
</reference>
<dbReference type="Pfam" id="PF05175">
    <property type="entry name" value="MTS"/>
    <property type="match status" value="1"/>
</dbReference>
<feature type="domain" description="Methyltransferase small" evidence="3">
    <location>
        <begin position="30"/>
        <end position="210"/>
    </location>
</feature>
<dbReference type="CDD" id="cd02440">
    <property type="entry name" value="AdoMet_MTases"/>
    <property type="match status" value="1"/>
</dbReference>
<dbReference type="GO" id="GO:0008757">
    <property type="term" value="F:S-adenosylmethionine-dependent methyltransferase activity"/>
    <property type="evidence" value="ECO:0007669"/>
    <property type="project" value="InterPro"/>
</dbReference>
<dbReference type="Gene3D" id="3.40.50.150">
    <property type="entry name" value="Vaccinia Virus protein VP39"/>
    <property type="match status" value="1"/>
</dbReference>
<protein>
    <submittedName>
        <fullName evidence="4">Unannotated protein</fullName>
    </submittedName>
</protein>
<gene>
    <name evidence="4" type="ORF">UFOPK3927_01147</name>
</gene>
<dbReference type="InterPro" id="IPR007848">
    <property type="entry name" value="Small_mtfrase_dom"/>
</dbReference>
<dbReference type="PANTHER" id="PTHR47816:SF4">
    <property type="entry name" value="RIBOSOMAL RNA SMALL SUBUNIT METHYLTRANSFERASE C"/>
    <property type="match status" value="1"/>
</dbReference>
<dbReference type="InterPro" id="IPR046977">
    <property type="entry name" value="RsmC/RlmG"/>
</dbReference>
<accession>A0A6J7NCP3</accession>